<sequence length="197" mass="23208">MNCRFYESAKYLEQWVWKKQGHNYKYLPRRHDGIKKYDFVAENAGPDNFPERLDGNPPKLWLAWLYRDLRGEPKWVGEKVRNLFGEDFKVGKMEVFKNTASVNHELWHIKHLIDLKPLTFPNGEPTMEDVKSLEVFHDGRCVVDKEISCEDSQITVIDRRKQWTPAELSGRLSSRYAVNKDVFEDTVYNPANMSIID</sequence>
<evidence type="ECO:0000313" key="2">
    <source>
        <dbReference type="Proteomes" id="UP000274131"/>
    </source>
</evidence>
<dbReference type="GO" id="GO:0015934">
    <property type="term" value="C:large ribosomal subunit"/>
    <property type="evidence" value="ECO:0007669"/>
    <property type="project" value="InterPro"/>
</dbReference>
<organism evidence="3">
    <name type="scientific">Enterobius vermicularis</name>
    <name type="common">Human pinworm</name>
    <dbReference type="NCBI Taxonomy" id="51028"/>
    <lineage>
        <taxon>Eukaryota</taxon>
        <taxon>Metazoa</taxon>
        <taxon>Ecdysozoa</taxon>
        <taxon>Nematoda</taxon>
        <taxon>Chromadorea</taxon>
        <taxon>Rhabditida</taxon>
        <taxon>Spirurina</taxon>
        <taxon>Oxyuridomorpha</taxon>
        <taxon>Oxyuroidea</taxon>
        <taxon>Oxyuridae</taxon>
        <taxon>Enterobius</taxon>
    </lineage>
</organism>
<dbReference type="PANTHER" id="PTHR15892">
    <property type="entry name" value="MITOCHONDRIAL RIBOSOMAL PROTEIN L30"/>
    <property type="match status" value="1"/>
</dbReference>
<evidence type="ECO:0000313" key="1">
    <source>
        <dbReference type="EMBL" id="VDD93660.1"/>
    </source>
</evidence>
<dbReference type="AlphaFoldDB" id="A0A0N4VE70"/>
<reference evidence="1 2" key="2">
    <citation type="submission" date="2018-10" db="EMBL/GenBank/DDBJ databases">
        <authorList>
            <consortium name="Pathogen Informatics"/>
        </authorList>
    </citation>
    <scope>NUCLEOTIDE SEQUENCE [LARGE SCALE GENOMIC DNA]</scope>
</reference>
<dbReference type="STRING" id="51028.A0A0N4VE70"/>
<dbReference type="GO" id="GO:0003735">
    <property type="term" value="F:structural constituent of ribosome"/>
    <property type="evidence" value="ECO:0007669"/>
    <property type="project" value="InterPro"/>
</dbReference>
<dbReference type="PANTHER" id="PTHR15892:SF2">
    <property type="entry name" value="LARGE RIBOSOMAL SUBUNIT PROTEIN UL30M"/>
    <property type="match status" value="1"/>
</dbReference>
<dbReference type="OrthoDB" id="205514at2759"/>
<dbReference type="InterPro" id="IPR005996">
    <property type="entry name" value="Ribosomal_uL30_bac-type"/>
</dbReference>
<dbReference type="EMBL" id="UXUI01009412">
    <property type="protein sequence ID" value="VDD93660.1"/>
    <property type="molecule type" value="Genomic_DNA"/>
</dbReference>
<keyword evidence="2" id="KW-1185">Reference proteome</keyword>
<accession>A0A0N4VE70</accession>
<name>A0A0N4VE70_ENTVE</name>
<dbReference type="Proteomes" id="UP000274131">
    <property type="component" value="Unassembled WGS sequence"/>
</dbReference>
<proteinExistence type="predicted"/>
<evidence type="ECO:0000313" key="3">
    <source>
        <dbReference type="WBParaSite" id="EVEC_0000897001-mRNA-1"/>
    </source>
</evidence>
<dbReference type="GO" id="GO:0005739">
    <property type="term" value="C:mitochondrion"/>
    <property type="evidence" value="ECO:0007669"/>
    <property type="project" value="TreeGrafter"/>
</dbReference>
<gene>
    <name evidence="1" type="ORF">EVEC_LOCUS8411</name>
</gene>
<protein>
    <submittedName>
        <fullName evidence="3">NADH dehydrogenase [ubiquinone] 1 alpha subcomplex subunit 12</fullName>
    </submittedName>
</protein>
<dbReference type="WBParaSite" id="EVEC_0000897001-mRNA-1">
    <property type="protein sequence ID" value="EVEC_0000897001-mRNA-1"/>
    <property type="gene ID" value="EVEC_0000897001"/>
</dbReference>
<reference evidence="3" key="1">
    <citation type="submission" date="2017-02" db="UniProtKB">
        <authorList>
            <consortium name="WormBaseParasite"/>
        </authorList>
    </citation>
    <scope>IDENTIFICATION</scope>
</reference>
<dbReference type="GO" id="GO:0006412">
    <property type="term" value="P:translation"/>
    <property type="evidence" value="ECO:0007669"/>
    <property type="project" value="InterPro"/>
</dbReference>